<gene>
    <name evidence="1" type="ORF">DB30_04892</name>
</gene>
<protein>
    <submittedName>
        <fullName evidence="1">Uncharacterized protein</fullName>
    </submittedName>
</protein>
<reference evidence="1 2" key="1">
    <citation type="submission" date="2014-12" db="EMBL/GenBank/DDBJ databases">
        <title>Genome assembly of Enhygromyxa salina DSM 15201.</title>
        <authorList>
            <person name="Sharma G."/>
            <person name="Subramanian S."/>
        </authorList>
    </citation>
    <scope>NUCLEOTIDE SEQUENCE [LARGE SCALE GENOMIC DNA]</scope>
    <source>
        <strain evidence="1 2">DSM 15201</strain>
    </source>
</reference>
<dbReference type="EMBL" id="JMCC02000042">
    <property type="protein sequence ID" value="KIG16174.1"/>
    <property type="molecule type" value="Genomic_DNA"/>
</dbReference>
<accession>A0A0C1ZEU0</accession>
<dbReference type="AlphaFoldDB" id="A0A0C1ZEU0"/>
<comment type="caution">
    <text evidence="1">The sequence shown here is derived from an EMBL/GenBank/DDBJ whole genome shotgun (WGS) entry which is preliminary data.</text>
</comment>
<name>A0A0C1ZEU0_9BACT</name>
<proteinExistence type="predicted"/>
<sequence length="52" mass="6016">MKQLWDHYSGNCVSCERCNFYVRIERGEPGAAEEYAAYMRAEHGKHIKLIPG</sequence>
<dbReference type="Proteomes" id="UP000031599">
    <property type="component" value="Unassembled WGS sequence"/>
</dbReference>
<evidence type="ECO:0000313" key="2">
    <source>
        <dbReference type="Proteomes" id="UP000031599"/>
    </source>
</evidence>
<evidence type="ECO:0000313" key="1">
    <source>
        <dbReference type="EMBL" id="KIG16174.1"/>
    </source>
</evidence>
<organism evidence="1 2">
    <name type="scientific">Enhygromyxa salina</name>
    <dbReference type="NCBI Taxonomy" id="215803"/>
    <lineage>
        <taxon>Bacteria</taxon>
        <taxon>Pseudomonadati</taxon>
        <taxon>Myxococcota</taxon>
        <taxon>Polyangia</taxon>
        <taxon>Nannocystales</taxon>
        <taxon>Nannocystaceae</taxon>
        <taxon>Enhygromyxa</taxon>
    </lineage>
</organism>